<proteinExistence type="predicted"/>
<protein>
    <submittedName>
        <fullName evidence="4">DUF4350 domain-containing protein</fullName>
    </submittedName>
</protein>
<keyword evidence="2" id="KW-0472">Membrane</keyword>
<dbReference type="Pfam" id="PF14258">
    <property type="entry name" value="DUF4350"/>
    <property type="match status" value="1"/>
</dbReference>
<sequence>MSAPPATPARPAVGPKERRGPGRFRRRWYRLAIPAAVFASLVVATLVAWSAETPSLADPQVLTPTGAGPDGSSQLAERLAAEGVRVEFVTDRGEADTALRRDGAAVLFVPKPTIEAAQLVRTQYWRAEGDRVVLVAPSPAELWWSGLPARYQPSRWAARAAPPECEVPEAVAAGPAAVERRRYSAPDPAGICYGGGLVRVGDSGSEAFVVGASDPFRNDRIDEAGNQRLALELLTGRDRVIWFDALAAEPAEAPPPADPESEPEPRSRGELDRSGGNAFAGLVNGYPAGVLAGLTLALLLAVLVAVARARRLGAPVREPLPVSVPAVEAVVGRGRLYHRSRGRAAALRTLQAAAVERLARGLGLPSAPERAAVVAAVSAHCGMSSAEVERRLYGPAPASDEELTSAVAAVDELVATVAPRAGDDRSGPNHFERS</sequence>
<dbReference type="Proteomes" id="UP000662857">
    <property type="component" value="Chromosome"/>
</dbReference>
<organism evidence="4 5">
    <name type="scientific">Natronosporangium hydrolyticum</name>
    <dbReference type="NCBI Taxonomy" id="2811111"/>
    <lineage>
        <taxon>Bacteria</taxon>
        <taxon>Bacillati</taxon>
        <taxon>Actinomycetota</taxon>
        <taxon>Actinomycetes</taxon>
        <taxon>Micromonosporales</taxon>
        <taxon>Micromonosporaceae</taxon>
        <taxon>Natronosporangium</taxon>
    </lineage>
</organism>
<evidence type="ECO:0000256" key="1">
    <source>
        <dbReference type="SAM" id="MobiDB-lite"/>
    </source>
</evidence>
<evidence type="ECO:0000259" key="3">
    <source>
        <dbReference type="Pfam" id="PF14258"/>
    </source>
</evidence>
<dbReference type="AlphaFoldDB" id="A0A895YKD4"/>
<dbReference type="EMBL" id="CP070499">
    <property type="protein sequence ID" value="QSB15959.1"/>
    <property type="molecule type" value="Genomic_DNA"/>
</dbReference>
<feature type="domain" description="DUF4350" evidence="3">
    <location>
        <begin position="67"/>
        <end position="234"/>
    </location>
</feature>
<feature type="compositionally biased region" description="Basic and acidic residues" evidence="1">
    <location>
        <begin position="263"/>
        <end position="273"/>
    </location>
</feature>
<gene>
    <name evidence="4" type="ORF">JQS43_06405</name>
</gene>
<feature type="transmembrane region" description="Helical" evidence="2">
    <location>
        <begin position="286"/>
        <end position="307"/>
    </location>
</feature>
<evidence type="ECO:0000256" key="2">
    <source>
        <dbReference type="SAM" id="Phobius"/>
    </source>
</evidence>
<dbReference type="InterPro" id="IPR025646">
    <property type="entry name" value="DUF4350"/>
</dbReference>
<accession>A0A895YKD4</accession>
<evidence type="ECO:0000313" key="4">
    <source>
        <dbReference type="EMBL" id="QSB15959.1"/>
    </source>
</evidence>
<feature type="transmembrane region" description="Helical" evidence="2">
    <location>
        <begin position="28"/>
        <end position="49"/>
    </location>
</feature>
<keyword evidence="2" id="KW-0812">Transmembrane</keyword>
<keyword evidence="5" id="KW-1185">Reference proteome</keyword>
<reference evidence="4" key="1">
    <citation type="submission" date="2021-02" db="EMBL/GenBank/DDBJ databases">
        <title>Natrosporangium hydrolyticum gen. nov., sp. nov, a haloalkaliphilic actinobacterium from a soda solonchak soil.</title>
        <authorList>
            <person name="Sorokin D.Y."/>
            <person name="Khijniak T.V."/>
            <person name="Zakharycheva A.P."/>
            <person name="Boueva O.V."/>
            <person name="Ariskina E.V."/>
            <person name="Hahnke R.L."/>
            <person name="Bunk B."/>
            <person name="Sproer C."/>
            <person name="Schumann P."/>
            <person name="Evtushenko L.I."/>
            <person name="Kublanov I.V."/>
        </authorList>
    </citation>
    <scope>NUCLEOTIDE SEQUENCE</scope>
    <source>
        <strain evidence="4">DSM 106523</strain>
    </source>
</reference>
<dbReference type="KEGG" id="nhy:JQS43_06405"/>
<feature type="region of interest" description="Disordered" evidence="1">
    <location>
        <begin position="250"/>
        <end position="273"/>
    </location>
</feature>
<keyword evidence="2" id="KW-1133">Transmembrane helix</keyword>
<name>A0A895YKD4_9ACTN</name>
<dbReference type="RefSeq" id="WP_239678150.1">
    <property type="nucleotide sequence ID" value="NZ_CP070499.1"/>
</dbReference>
<evidence type="ECO:0000313" key="5">
    <source>
        <dbReference type="Proteomes" id="UP000662857"/>
    </source>
</evidence>